<dbReference type="RefSeq" id="WP_143947389.1">
    <property type="nucleotide sequence ID" value="NZ_BAABMB010000002.1"/>
</dbReference>
<gene>
    <name evidence="1" type="ORF">FOZ76_06785</name>
</gene>
<keyword evidence="2" id="KW-1185">Reference proteome</keyword>
<organism evidence="1 2">
    <name type="scientific">Verticiella sediminum</name>
    <dbReference type="NCBI Taxonomy" id="1247510"/>
    <lineage>
        <taxon>Bacteria</taxon>
        <taxon>Pseudomonadati</taxon>
        <taxon>Pseudomonadota</taxon>
        <taxon>Betaproteobacteria</taxon>
        <taxon>Burkholderiales</taxon>
        <taxon>Alcaligenaceae</taxon>
        <taxon>Verticiella</taxon>
    </lineage>
</organism>
<dbReference type="AlphaFoldDB" id="A0A556AVP6"/>
<dbReference type="Proteomes" id="UP000318405">
    <property type="component" value="Unassembled WGS sequence"/>
</dbReference>
<name>A0A556AVP6_9BURK</name>
<evidence type="ECO:0000313" key="1">
    <source>
        <dbReference type="EMBL" id="TSH97022.1"/>
    </source>
</evidence>
<protein>
    <submittedName>
        <fullName evidence="1">Uncharacterized protein</fullName>
    </submittedName>
</protein>
<comment type="caution">
    <text evidence="1">The sequence shown here is derived from an EMBL/GenBank/DDBJ whole genome shotgun (WGS) entry which is preliminary data.</text>
</comment>
<dbReference type="EMBL" id="VLTJ01000011">
    <property type="protein sequence ID" value="TSH97022.1"/>
    <property type="molecule type" value="Genomic_DNA"/>
</dbReference>
<accession>A0A556AVP6</accession>
<sequence length="132" mass="14682">MSQSQERAVRMALLQARAEVERIELARKISDVREASEPRNLLRNVLPAPLARFFSGQRSGSARASGGAGASGHSLLGEVVSQVTTFYNRYPLMWSTAASFVFRRTRFSRLFRLLGFALAAQRALRLGKAARR</sequence>
<proteinExistence type="predicted"/>
<reference evidence="1 2" key="1">
    <citation type="submission" date="2019-07" db="EMBL/GenBank/DDBJ databases">
        <title>Qingshengfaniella alkalisoli gen. nov., sp. nov., isolated from saline soil.</title>
        <authorList>
            <person name="Xu L."/>
            <person name="Huang X.-X."/>
            <person name="Sun J.-Q."/>
        </authorList>
    </citation>
    <scope>NUCLEOTIDE SEQUENCE [LARGE SCALE GENOMIC DNA]</scope>
    <source>
        <strain evidence="1 2">DSM 27279</strain>
    </source>
</reference>
<evidence type="ECO:0000313" key="2">
    <source>
        <dbReference type="Proteomes" id="UP000318405"/>
    </source>
</evidence>